<dbReference type="PANTHER" id="PTHR45919:SF1">
    <property type="entry name" value="GDP-MAN:MAN(3)GLCNAC(2)-PP-DOL ALPHA-1,2-MANNOSYLTRANSFERASE"/>
    <property type="match status" value="1"/>
</dbReference>
<dbReference type="InterPro" id="IPR031814">
    <property type="entry name" value="ALG11_N"/>
</dbReference>
<keyword evidence="7 13" id="KW-0812">Transmembrane</keyword>
<keyword evidence="6" id="KW-0808">Transferase</keyword>
<name>A0AAD3DUA2_9CHLO</name>
<feature type="domain" description="ALG11 mannosyltransferase N-terminal" evidence="15">
    <location>
        <begin position="78"/>
        <end position="282"/>
    </location>
</feature>
<dbReference type="EC" id="2.4.1.131" evidence="3"/>
<feature type="transmembrane region" description="Helical" evidence="13">
    <location>
        <begin position="42"/>
        <end position="68"/>
    </location>
</feature>
<protein>
    <recommendedName>
        <fullName evidence="4">GDP-Man:Man(3)GlcNAc(2)-PP-Dol alpha-1,2-mannosyltransferase</fullName>
        <ecNumber evidence="3">2.4.1.131</ecNumber>
    </recommendedName>
</protein>
<dbReference type="InterPro" id="IPR038013">
    <property type="entry name" value="ALG11"/>
</dbReference>
<dbReference type="SUPFAM" id="SSF53756">
    <property type="entry name" value="UDP-Glycosyltransferase/glycogen phosphorylase"/>
    <property type="match status" value="1"/>
</dbReference>
<dbReference type="EMBL" id="BMAR01000022">
    <property type="protein sequence ID" value="GFR48131.1"/>
    <property type="molecule type" value="Genomic_DNA"/>
</dbReference>
<evidence type="ECO:0000256" key="4">
    <source>
        <dbReference type="ARBA" id="ARBA00022018"/>
    </source>
</evidence>
<evidence type="ECO:0000256" key="9">
    <source>
        <dbReference type="ARBA" id="ARBA00022989"/>
    </source>
</evidence>
<comment type="caution">
    <text evidence="16">The sequence shown here is derived from an EMBL/GenBank/DDBJ whole genome shotgun (WGS) entry which is preliminary data.</text>
</comment>
<feature type="domain" description="Glycosyl transferase family 1" evidence="14">
    <location>
        <begin position="308"/>
        <end position="444"/>
    </location>
</feature>
<evidence type="ECO:0000313" key="17">
    <source>
        <dbReference type="Proteomes" id="UP001054857"/>
    </source>
</evidence>
<dbReference type="GO" id="GO:0004377">
    <property type="term" value="F:GDP-Man:Man(3)GlcNAc(2)-PP-Dol alpha-1,2-mannosyltransferase activity"/>
    <property type="evidence" value="ECO:0007669"/>
    <property type="project" value="UniProtKB-EC"/>
</dbReference>
<dbReference type="Pfam" id="PF00534">
    <property type="entry name" value="Glycos_transf_1"/>
    <property type="match status" value="1"/>
</dbReference>
<evidence type="ECO:0000256" key="1">
    <source>
        <dbReference type="ARBA" id="ARBA00004389"/>
    </source>
</evidence>
<comment type="catalytic activity">
    <reaction evidence="11">
        <text>an alpha-D-Man-(1-&gt;3)-[alpha-D-Man-(1-&gt;6)]-beta-D-Man-(1-&gt;4)-beta-D-GlcNAc-(1-&gt;4)-alpha-D-GlcNAc-diphospho-di-trans,poly-cis-dolichol + 2 GDP-alpha-D-mannose = an alpha-D-Man-(1-&gt;2)-alpha-D-Man-(1-&gt;2)-alpha-D-Man-(1-&gt;3)-[alpha-D-Man-(1-&gt;6)]-beta-D-Man-(1-&gt;4)-beta-D-GlcNAc-(1-&gt;4)-alpha-D-GlcNAc-diphospho-di-trans,poly-cis-dolichol + 2 GDP + 2 H(+)</text>
        <dbReference type="Rhea" id="RHEA:29523"/>
        <dbReference type="Rhea" id="RHEA-COMP:19515"/>
        <dbReference type="Rhea" id="RHEA-COMP:19516"/>
        <dbReference type="ChEBI" id="CHEBI:15378"/>
        <dbReference type="ChEBI" id="CHEBI:57527"/>
        <dbReference type="ChEBI" id="CHEBI:58189"/>
        <dbReference type="ChEBI" id="CHEBI:132511"/>
        <dbReference type="ChEBI" id="CHEBI:132515"/>
        <dbReference type="EC" id="2.4.1.131"/>
    </reaction>
    <physiologicalReaction direction="left-to-right" evidence="11">
        <dbReference type="Rhea" id="RHEA:29524"/>
    </physiologicalReaction>
</comment>
<dbReference type="GO" id="GO:0006487">
    <property type="term" value="P:protein N-linked glycosylation"/>
    <property type="evidence" value="ECO:0007669"/>
    <property type="project" value="TreeGrafter"/>
</dbReference>
<comment type="subcellular location">
    <subcellularLocation>
        <location evidence="1">Endoplasmic reticulum membrane</location>
        <topology evidence="1">Single-pass membrane protein</topology>
    </subcellularLocation>
</comment>
<dbReference type="GO" id="GO:0005789">
    <property type="term" value="C:endoplasmic reticulum membrane"/>
    <property type="evidence" value="ECO:0007669"/>
    <property type="project" value="UniProtKB-SubCell"/>
</dbReference>
<evidence type="ECO:0000256" key="3">
    <source>
        <dbReference type="ARBA" id="ARBA00012645"/>
    </source>
</evidence>
<feature type="region of interest" description="Disordered" evidence="12">
    <location>
        <begin position="465"/>
        <end position="522"/>
    </location>
</feature>
<dbReference type="Gene3D" id="3.40.50.2000">
    <property type="entry name" value="Glycogen Phosphorylase B"/>
    <property type="match status" value="1"/>
</dbReference>
<comment type="pathway">
    <text evidence="2">Protein modification; protein glycosylation.</text>
</comment>
<evidence type="ECO:0000256" key="6">
    <source>
        <dbReference type="ARBA" id="ARBA00022679"/>
    </source>
</evidence>
<evidence type="ECO:0000256" key="11">
    <source>
        <dbReference type="ARBA" id="ARBA00045065"/>
    </source>
</evidence>
<sequence length="586" mass="62105">TIWVIEGACTLPLLLRLHFLQDVHNTCGIGRLGVIHRNTMDALLVILLGLVVLLVVVSVVLACVFFMLARSLPPVQKGVVAFFHPFADGGGGGERVLWCAVKAVQDASKTAKVVIYVREGVSAQQLLDDAARRFNIHIDKPIQLLPLRRAPLLLPERYPRLTLVRQAVAAVGAGLEALRQCVPEVFIDTTGWAFPYPWAAWAGARVVAYVHYPTLSSDMLARVWSGAAGFNNGPEIAESPVKSAAKLLYYWLLAGWYGACGGAVAVAAVNSSWTRRHMRRLWGWTGRQPVLVYPPVDTPALLSLPLDRPLKQLYLVSVAQFRPEKNHRLQLQAFAAAKRAAGPTLQGQAVREAKLKFIGGVRGPGDEARLAELRGYAEELGLGDSVEWIPNAPYSQLVSLLGGAVGGLHAMTDEHFGISVVEYMAAGVVPIAHNSAGPAEDIVLPLEPHEAAAAALSDNTAAAAAGGAAGGGAAGGGADPHAPTPLSSSSAEAAGTSPAETAAHEGSLLPHLSERPCSPPQCSAPQITGFLASSVEEYAEAISRLLGMEQRERLRIAAAAQRRAARFSTARFMQDFTAAVGGLLPP</sequence>
<proteinExistence type="predicted"/>
<evidence type="ECO:0000256" key="8">
    <source>
        <dbReference type="ARBA" id="ARBA00022824"/>
    </source>
</evidence>
<dbReference type="PANTHER" id="PTHR45919">
    <property type="entry name" value="GDP-MAN:MAN(3)GLCNAC(2)-PP-DOL ALPHA-1,2-MANNOSYLTRANSFERASE"/>
    <property type="match status" value="1"/>
</dbReference>
<dbReference type="Proteomes" id="UP001054857">
    <property type="component" value="Unassembled WGS sequence"/>
</dbReference>
<dbReference type="AlphaFoldDB" id="A0AAD3DUA2"/>
<evidence type="ECO:0000256" key="13">
    <source>
        <dbReference type="SAM" id="Phobius"/>
    </source>
</evidence>
<feature type="transmembrane region" description="Helical" evidence="13">
    <location>
        <begin position="248"/>
        <end position="270"/>
    </location>
</feature>
<keyword evidence="9 13" id="KW-1133">Transmembrane helix</keyword>
<keyword evidence="8" id="KW-0256">Endoplasmic reticulum</keyword>
<evidence type="ECO:0000313" key="16">
    <source>
        <dbReference type="EMBL" id="GFR48131.1"/>
    </source>
</evidence>
<evidence type="ECO:0000256" key="5">
    <source>
        <dbReference type="ARBA" id="ARBA00022676"/>
    </source>
</evidence>
<evidence type="ECO:0000259" key="15">
    <source>
        <dbReference type="Pfam" id="PF15924"/>
    </source>
</evidence>
<keyword evidence="5" id="KW-0328">Glycosyltransferase</keyword>
<organism evidence="16 17">
    <name type="scientific">Astrephomene gubernaculifera</name>
    <dbReference type="NCBI Taxonomy" id="47775"/>
    <lineage>
        <taxon>Eukaryota</taxon>
        <taxon>Viridiplantae</taxon>
        <taxon>Chlorophyta</taxon>
        <taxon>core chlorophytes</taxon>
        <taxon>Chlorophyceae</taxon>
        <taxon>CS clade</taxon>
        <taxon>Chlamydomonadales</taxon>
        <taxon>Astrephomenaceae</taxon>
        <taxon>Astrephomene</taxon>
    </lineage>
</organism>
<evidence type="ECO:0000256" key="7">
    <source>
        <dbReference type="ARBA" id="ARBA00022692"/>
    </source>
</evidence>
<evidence type="ECO:0000259" key="14">
    <source>
        <dbReference type="Pfam" id="PF00534"/>
    </source>
</evidence>
<keyword evidence="10 13" id="KW-0472">Membrane</keyword>
<keyword evidence="17" id="KW-1185">Reference proteome</keyword>
<feature type="compositionally biased region" description="Gly residues" evidence="12">
    <location>
        <begin position="467"/>
        <end position="478"/>
    </location>
</feature>
<gene>
    <name evidence="16" type="ORF">Agub_g9965</name>
</gene>
<evidence type="ECO:0000256" key="10">
    <source>
        <dbReference type="ARBA" id="ARBA00023136"/>
    </source>
</evidence>
<feature type="non-terminal residue" evidence="16">
    <location>
        <position position="1"/>
    </location>
</feature>
<dbReference type="Pfam" id="PF15924">
    <property type="entry name" value="ALG11_N"/>
    <property type="match status" value="1"/>
</dbReference>
<accession>A0AAD3DUA2</accession>
<evidence type="ECO:0000256" key="12">
    <source>
        <dbReference type="SAM" id="MobiDB-lite"/>
    </source>
</evidence>
<reference evidence="16 17" key="1">
    <citation type="journal article" date="2021" name="Sci. Rep.">
        <title>Genome sequencing of the multicellular alga Astrephomene provides insights into convergent evolution of germ-soma differentiation.</title>
        <authorList>
            <person name="Yamashita S."/>
            <person name="Yamamoto K."/>
            <person name="Matsuzaki R."/>
            <person name="Suzuki S."/>
            <person name="Yamaguchi H."/>
            <person name="Hirooka S."/>
            <person name="Minakuchi Y."/>
            <person name="Miyagishima S."/>
            <person name="Kawachi M."/>
            <person name="Toyoda A."/>
            <person name="Nozaki H."/>
        </authorList>
    </citation>
    <scope>NUCLEOTIDE SEQUENCE [LARGE SCALE GENOMIC DNA]</scope>
    <source>
        <strain evidence="16 17">NIES-4017</strain>
    </source>
</reference>
<evidence type="ECO:0000256" key="2">
    <source>
        <dbReference type="ARBA" id="ARBA00004922"/>
    </source>
</evidence>
<dbReference type="InterPro" id="IPR001296">
    <property type="entry name" value="Glyco_trans_1"/>
</dbReference>